<dbReference type="Proteomes" id="UP000789595">
    <property type="component" value="Unassembled WGS sequence"/>
</dbReference>
<dbReference type="EMBL" id="CAKKNE010000004">
    <property type="protein sequence ID" value="CAH0375416.1"/>
    <property type="molecule type" value="Genomic_DNA"/>
</dbReference>
<dbReference type="Gene3D" id="3.40.630.30">
    <property type="match status" value="1"/>
</dbReference>
<dbReference type="SUPFAM" id="SSF55729">
    <property type="entry name" value="Acyl-CoA N-acyltransferases (Nat)"/>
    <property type="match status" value="1"/>
</dbReference>
<dbReference type="InterPro" id="IPR000182">
    <property type="entry name" value="GNAT_dom"/>
</dbReference>
<dbReference type="OrthoDB" id="205046at2759"/>
<dbReference type="AlphaFoldDB" id="A0A8J2X560"/>
<feature type="compositionally biased region" description="Basic and acidic residues" evidence="1">
    <location>
        <begin position="1"/>
        <end position="10"/>
    </location>
</feature>
<proteinExistence type="predicted"/>
<organism evidence="3 4">
    <name type="scientific">Pelagomonas calceolata</name>
    <dbReference type="NCBI Taxonomy" id="35677"/>
    <lineage>
        <taxon>Eukaryota</taxon>
        <taxon>Sar</taxon>
        <taxon>Stramenopiles</taxon>
        <taxon>Ochrophyta</taxon>
        <taxon>Pelagophyceae</taxon>
        <taxon>Pelagomonadales</taxon>
        <taxon>Pelagomonadaceae</taxon>
        <taxon>Pelagomonas</taxon>
    </lineage>
</organism>
<sequence>MGVSDDRPQREAAQVEPGAFAGDGAGEYRGHPDNWAKQGAAAAPNGGDPEGPAHAPVDKDAPYDMPSIPRAGATDADFAAGTTVERVVGHDEWRALVPEMVAVCFEAAKRLLKPWEQILEPPLSADYVAERIVLAPSPPEGYVARERGERRRMQGFVLICDFCTFSKSLRWTSTHPAALAGTFDVLPHERVARRRAAWPPRNASAAEVADGAAGCHRSSMEARTLRKVDDSGAVARALEATGPCDTREPRDKEYGDAISVWPKLAEVAVLGALGCGRRLLDKALADCAANDRHAHAVLHATKDAVKFYEKVGFVRVGAVSRFRDRADVPQLAYRHWTRRVDEVSYMMARPLSAVDDAPPPPVSRRRLSRRHALELVHTCMYGDVMAPGGATAFRECLLLAIGYASEGGAPDRPLALALAAALSVFRADIPDKTLSILRAKVLPALSNESDDDDDGAGDDDALRSLLRAPGVPWLGPPLLRARVAKRKVVVRLRSDSLVRAVPTDAANCLFRVRLATNPRPALARAYLSKTKRRKLLRG</sequence>
<gene>
    <name evidence="3" type="ORF">PECAL_4P27500</name>
</gene>
<feature type="region of interest" description="Disordered" evidence="1">
    <location>
        <begin position="1"/>
        <end position="72"/>
    </location>
</feature>
<name>A0A8J2X560_9STRA</name>
<dbReference type="InterPro" id="IPR016181">
    <property type="entry name" value="Acyl_CoA_acyltransferase"/>
</dbReference>
<feature type="domain" description="N-acetyltransferase" evidence="2">
    <location>
        <begin position="274"/>
        <end position="319"/>
    </location>
</feature>
<dbReference type="Pfam" id="PF13673">
    <property type="entry name" value="Acetyltransf_10"/>
    <property type="match status" value="1"/>
</dbReference>
<keyword evidence="4" id="KW-1185">Reference proteome</keyword>
<dbReference type="GO" id="GO:0016747">
    <property type="term" value="F:acyltransferase activity, transferring groups other than amino-acyl groups"/>
    <property type="evidence" value="ECO:0007669"/>
    <property type="project" value="InterPro"/>
</dbReference>
<evidence type="ECO:0000313" key="3">
    <source>
        <dbReference type="EMBL" id="CAH0375416.1"/>
    </source>
</evidence>
<accession>A0A8J2X560</accession>
<comment type="caution">
    <text evidence="3">The sequence shown here is derived from an EMBL/GenBank/DDBJ whole genome shotgun (WGS) entry which is preliminary data.</text>
</comment>
<evidence type="ECO:0000313" key="4">
    <source>
        <dbReference type="Proteomes" id="UP000789595"/>
    </source>
</evidence>
<reference evidence="3" key="1">
    <citation type="submission" date="2021-11" db="EMBL/GenBank/DDBJ databases">
        <authorList>
            <consortium name="Genoscope - CEA"/>
            <person name="William W."/>
        </authorList>
    </citation>
    <scope>NUCLEOTIDE SEQUENCE</scope>
</reference>
<evidence type="ECO:0000256" key="1">
    <source>
        <dbReference type="SAM" id="MobiDB-lite"/>
    </source>
</evidence>
<protein>
    <recommendedName>
        <fullName evidence="2">N-acetyltransferase domain-containing protein</fullName>
    </recommendedName>
</protein>
<evidence type="ECO:0000259" key="2">
    <source>
        <dbReference type="Pfam" id="PF13673"/>
    </source>
</evidence>